<protein>
    <submittedName>
        <fullName evidence="2">Uncharacterized protein</fullName>
    </submittedName>
</protein>
<name>A0A2I0HPP3_PUNGR</name>
<proteinExistence type="predicted"/>
<keyword evidence="3" id="KW-1185">Reference proteome</keyword>
<dbReference type="Proteomes" id="UP000233551">
    <property type="component" value="Unassembled WGS sequence"/>
</dbReference>
<evidence type="ECO:0000313" key="2">
    <source>
        <dbReference type="EMBL" id="PKI33694.1"/>
    </source>
</evidence>
<evidence type="ECO:0000256" key="1">
    <source>
        <dbReference type="SAM" id="Phobius"/>
    </source>
</evidence>
<feature type="transmembrane region" description="Helical" evidence="1">
    <location>
        <begin position="29"/>
        <end position="48"/>
    </location>
</feature>
<accession>A0A2I0HPP3</accession>
<dbReference type="AlphaFoldDB" id="A0A2I0HPP3"/>
<evidence type="ECO:0000313" key="3">
    <source>
        <dbReference type="Proteomes" id="UP000233551"/>
    </source>
</evidence>
<comment type="caution">
    <text evidence="2">The sequence shown here is derived from an EMBL/GenBank/DDBJ whole genome shotgun (WGS) entry which is preliminary data.</text>
</comment>
<gene>
    <name evidence="2" type="ORF">CRG98_045915</name>
</gene>
<keyword evidence="1" id="KW-0812">Transmembrane</keyword>
<organism evidence="2 3">
    <name type="scientific">Punica granatum</name>
    <name type="common">Pomegranate</name>
    <dbReference type="NCBI Taxonomy" id="22663"/>
    <lineage>
        <taxon>Eukaryota</taxon>
        <taxon>Viridiplantae</taxon>
        <taxon>Streptophyta</taxon>
        <taxon>Embryophyta</taxon>
        <taxon>Tracheophyta</taxon>
        <taxon>Spermatophyta</taxon>
        <taxon>Magnoliopsida</taxon>
        <taxon>eudicotyledons</taxon>
        <taxon>Gunneridae</taxon>
        <taxon>Pentapetalae</taxon>
        <taxon>rosids</taxon>
        <taxon>malvids</taxon>
        <taxon>Myrtales</taxon>
        <taxon>Lythraceae</taxon>
        <taxon>Punica</taxon>
    </lineage>
</organism>
<sequence>MATTSFSGFIGAVLGSAVGELLMSENYALRMWMATTIFFLIGIVGGILEKASVVQSPVRVVVAGWLSIAISFGCNRI</sequence>
<keyword evidence="1" id="KW-0472">Membrane</keyword>
<dbReference type="EMBL" id="PGOL01006435">
    <property type="protein sequence ID" value="PKI33694.1"/>
    <property type="molecule type" value="Genomic_DNA"/>
</dbReference>
<keyword evidence="1" id="KW-1133">Transmembrane helix</keyword>
<reference evidence="2 3" key="1">
    <citation type="submission" date="2017-11" db="EMBL/GenBank/DDBJ databases">
        <title>De-novo sequencing of pomegranate (Punica granatum L.) genome.</title>
        <authorList>
            <person name="Akparov Z."/>
            <person name="Amiraslanov A."/>
            <person name="Hajiyeva S."/>
            <person name="Abbasov M."/>
            <person name="Kaur K."/>
            <person name="Hamwieh A."/>
            <person name="Solovyev V."/>
            <person name="Salamov A."/>
            <person name="Braich B."/>
            <person name="Kosarev P."/>
            <person name="Mahmoud A."/>
            <person name="Hajiyev E."/>
            <person name="Babayeva S."/>
            <person name="Izzatullayeva V."/>
            <person name="Mammadov A."/>
            <person name="Mammadov A."/>
            <person name="Sharifova S."/>
            <person name="Ojaghi J."/>
            <person name="Eynullazada K."/>
            <person name="Bayramov B."/>
            <person name="Abdulazimova A."/>
            <person name="Shahmuradov I."/>
        </authorList>
    </citation>
    <scope>NUCLEOTIDE SEQUENCE [LARGE SCALE GENOMIC DNA]</scope>
    <source>
        <strain evidence="3">cv. AG2017</strain>
        <tissue evidence="2">Leaf</tissue>
    </source>
</reference>